<dbReference type="EMBL" id="JSVC01000019">
    <property type="protein sequence ID" value="KIC93610.1"/>
    <property type="molecule type" value="Genomic_DNA"/>
</dbReference>
<reference evidence="1 2" key="1">
    <citation type="submission" date="2014-11" db="EMBL/GenBank/DDBJ databases">
        <title>Genome sequence of Flavihumibacter solisilvae 3-3.</title>
        <authorList>
            <person name="Zhou G."/>
            <person name="Li M."/>
            <person name="Wang G."/>
        </authorList>
    </citation>
    <scope>NUCLEOTIDE SEQUENCE [LARGE SCALE GENOMIC DNA]</scope>
    <source>
        <strain evidence="1 2">3-3</strain>
    </source>
</reference>
<keyword evidence="2" id="KW-1185">Reference proteome</keyword>
<sequence length="151" mass="17885">MKSIFNQQDTDELISRINSLSPASKAQWGKMNVGQMIAHCNVPYAYTFEPEKFSKPNFLKKFLLQKIVKKYVLRPEPYKRNSRTAPEFIITDERNFEAEKERLIRNIQKTRQLGEQHFEGLENISFGRMSASEWNTMFYKHLNHHLLQFGV</sequence>
<name>A0A0C1IHD7_9BACT</name>
<proteinExistence type="predicted"/>
<gene>
    <name evidence="1" type="ORF">OI18_17475</name>
</gene>
<accession>A0A0C1IHD7</accession>
<evidence type="ECO:0000313" key="1">
    <source>
        <dbReference type="EMBL" id="KIC93610.1"/>
    </source>
</evidence>
<dbReference type="STRING" id="1349421.OI18_17475"/>
<dbReference type="RefSeq" id="WP_039142282.1">
    <property type="nucleotide sequence ID" value="NZ_JSVC01000019.1"/>
</dbReference>
<dbReference type="AlphaFoldDB" id="A0A0C1IHD7"/>
<dbReference type="InterPro" id="IPR034660">
    <property type="entry name" value="DinB/YfiT-like"/>
</dbReference>
<evidence type="ECO:0008006" key="3">
    <source>
        <dbReference type="Google" id="ProtNLM"/>
    </source>
</evidence>
<organism evidence="1 2">
    <name type="scientific">Flavihumibacter solisilvae</name>
    <dbReference type="NCBI Taxonomy" id="1349421"/>
    <lineage>
        <taxon>Bacteria</taxon>
        <taxon>Pseudomonadati</taxon>
        <taxon>Bacteroidota</taxon>
        <taxon>Chitinophagia</taxon>
        <taxon>Chitinophagales</taxon>
        <taxon>Chitinophagaceae</taxon>
        <taxon>Flavihumibacter</taxon>
    </lineage>
</organism>
<dbReference type="InterPro" id="IPR011463">
    <property type="entry name" value="DUF1569"/>
</dbReference>
<dbReference type="OrthoDB" id="2599194at2"/>
<comment type="caution">
    <text evidence="1">The sequence shown here is derived from an EMBL/GenBank/DDBJ whole genome shotgun (WGS) entry which is preliminary data.</text>
</comment>
<dbReference type="Pfam" id="PF07606">
    <property type="entry name" value="DUF1569"/>
    <property type="match status" value="1"/>
</dbReference>
<dbReference type="Proteomes" id="UP000031408">
    <property type="component" value="Unassembled WGS sequence"/>
</dbReference>
<evidence type="ECO:0000313" key="2">
    <source>
        <dbReference type="Proteomes" id="UP000031408"/>
    </source>
</evidence>
<dbReference type="Gene3D" id="1.20.120.450">
    <property type="entry name" value="dinb family like domain"/>
    <property type="match status" value="1"/>
</dbReference>
<protein>
    <recommendedName>
        <fullName evidence="3">DUF1569 domain-containing protein</fullName>
    </recommendedName>
</protein>